<protein>
    <submittedName>
        <fullName evidence="6">AAA family ATPase</fullName>
    </submittedName>
</protein>
<dbReference type="Pfam" id="PF13604">
    <property type="entry name" value="AAA_30"/>
    <property type="match status" value="1"/>
</dbReference>
<dbReference type="SUPFAM" id="SSF52540">
    <property type="entry name" value="P-loop containing nucleoside triphosphate hydrolases"/>
    <property type="match status" value="1"/>
</dbReference>
<gene>
    <name evidence="6" type="ORF">KDA27_25960</name>
</gene>
<dbReference type="CDD" id="cd18808">
    <property type="entry name" value="SF1_C_Upf1"/>
    <property type="match status" value="1"/>
</dbReference>
<keyword evidence="4" id="KW-0067">ATP-binding</keyword>
<proteinExistence type="predicted"/>
<dbReference type="CDD" id="cd17934">
    <property type="entry name" value="DEXXQc_Upf1-like"/>
    <property type="match status" value="1"/>
</dbReference>
<comment type="caution">
    <text evidence="6">The sequence shown here is derived from an EMBL/GenBank/DDBJ whole genome shotgun (WGS) entry which is preliminary data.</text>
</comment>
<dbReference type="PANTHER" id="PTHR43788">
    <property type="entry name" value="DNA2/NAM7 HELICASE FAMILY MEMBER"/>
    <property type="match status" value="1"/>
</dbReference>
<evidence type="ECO:0000259" key="5">
    <source>
        <dbReference type="Pfam" id="PF13087"/>
    </source>
</evidence>
<evidence type="ECO:0000256" key="2">
    <source>
        <dbReference type="ARBA" id="ARBA00022801"/>
    </source>
</evidence>
<reference evidence="6" key="1">
    <citation type="submission" date="2020-04" db="EMBL/GenBank/DDBJ databases">
        <authorList>
            <person name="Zhang T."/>
        </authorList>
    </citation>
    <scope>NUCLEOTIDE SEQUENCE</scope>
    <source>
        <strain evidence="6">HKST-UBA02</strain>
    </source>
</reference>
<keyword evidence="3" id="KW-0347">Helicase</keyword>
<sequence length="530" mass="57228">MREGADLDEVGGERIGSVVEIDPAIGRAVIKKMMAKRDYHATSLQTVGVIPAIPVEPSLLSMARDVAEHGFAMGGFRAAKDLLLQNGPCVVGTRSDDRQQRPLLSRGEETVEGTLRLVRSLEASVLPVQGPPGTGKTFTAARVIATLAQTHRVGITAVSHKVIRNLLDEIQVASAEAGASLRIVQKGDPEDEDPAWLDVMKKNQDALAAVDAGTVVGGTVWLWSRDDARETLDYLFVDEAGQMSLAHVLAASQSARNLVLLGDPQQLQQPQRGAHPEGAEVSALSHLLGGAKTLPPDRGVFLETTWRLPPSICSFTSELYYESRLQPRDGLAHQAVIGGGQEASAIPASHSFPENGLIYVPVPHERNQSRSEEEVEAVARLVEFLTRSGIRWRAFNHSSGRSESPRPLELGDILIVAPYNAQVGALIGRLPNGARVGTVDRFQGQEAPVVIYSMTSSSAEDAPRGTEFLFDPNRMNVATSRARGLCFLVASPGVMDTECRTPEQMKRANGVCRFVEMATEWFDVPEGTLS</sequence>
<dbReference type="InterPro" id="IPR027417">
    <property type="entry name" value="P-loop_NTPase"/>
</dbReference>
<feature type="domain" description="DNA2/NAM7 helicase-like C-terminal" evidence="5">
    <location>
        <begin position="297"/>
        <end position="491"/>
    </location>
</feature>
<dbReference type="Proteomes" id="UP000739538">
    <property type="component" value="Unassembled WGS sequence"/>
</dbReference>
<evidence type="ECO:0000313" key="6">
    <source>
        <dbReference type="EMBL" id="MCA9759264.1"/>
    </source>
</evidence>
<dbReference type="GO" id="GO:0005524">
    <property type="term" value="F:ATP binding"/>
    <property type="evidence" value="ECO:0007669"/>
    <property type="project" value="UniProtKB-KW"/>
</dbReference>
<evidence type="ECO:0000256" key="4">
    <source>
        <dbReference type="ARBA" id="ARBA00022840"/>
    </source>
</evidence>
<evidence type="ECO:0000256" key="1">
    <source>
        <dbReference type="ARBA" id="ARBA00022741"/>
    </source>
</evidence>
<keyword evidence="1" id="KW-0547">Nucleotide-binding</keyword>
<evidence type="ECO:0000313" key="7">
    <source>
        <dbReference type="Proteomes" id="UP000739538"/>
    </source>
</evidence>
<dbReference type="InterPro" id="IPR047187">
    <property type="entry name" value="SF1_C_Upf1"/>
</dbReference>
<dbReference type="PANTHER" id="PTHR43788:SF8">
    <property type="entry name" value="DNA-BINDING PROTEIN SMUBP-2"/>
    <property type="match status" value="1"/>
</dbReference>
<dbReference type="GO" id="GO:0043139">
    <property type="term" value="F:5'-3' DNA helicase activity"/>
    <property type="evidence" value="ECO:0007669"/>
    <property type="project" value="TreeGrafter"/>
</dbReference>
<dbReference type="AlphaFoldDB" id="A0A956NHV9"/>
<dbReference type="Gene3D" id="3.40.50.300">
    <property type="entry name" value="P-loop containing nucleotide triphosphate hydrolases"/>
    <property type="match status" value="2"/>
</dbReference>
<accession>A0A956NHV9</accession>
<dbReference type="Pfam" id="PF13087">
    <property type="entry name" value="AAA_12"/>
    <property type="match status" value="1"/>
</dbReference>
<dbReference type="GO" id="GO:0016787">
    <property type="term" value="F:hydrolase activity"/>
    <property type="evidence" value="ECO:0007669"/>
    <property type="project" value="UniProtKB-KW"/>
</dbReference>
<dbReference type="InterPro" id="IPR041679">
    <property type="entry name" value="DNA2/NAM7-like_C"/>
</dbReference>
<name>A0A956NHV9_UNCEI</name>
<dbReference type="InterPro" id="IPR050534">
    <property type="entry name" value="Coronavir_polyprotein_1ab"/>
</dbReference>
<dbReference type="EMBL" id="JAGQHS010000299">
    <property type="protein sequence ID" value="MCA9759264.1"/>
    <property type="molecule type" value="Genomic_DNA"/>
</dbReference>
<reference evidence="6" key="2">
    <citation type="journal article" date="2021" name="Microbiome">
        <title>Successional dynamics and alternative stable states in a saline activated sludge microbial community over 9 years.</title>
        <authorList>
            <person name="Wang Y."/>
            <person name="Ye J."/>
            <person name="Ju F."/>
            <person name="Liu L."/>
            <person name="Boyd J.A."/>
            <person name="Deng Y."/>
            <person name="Parks D.H."/>
            <person name="Jiang X."/>
            <person name="Yin X."/>
            <person name="Woodcroft B.J."/>
            <person name="Tyson G.W."/>
            <person name="Hugenholtz P."/>
            <person name="Polz M.F."/>
            <person name="Zhang T."/>
        </authorList>
    </citation>
    <scope>NUCLEOTIDE SEQUENCE</scope>
    <source>
        <strain evidence="6">HKST-UBA02</strain>
    </source>
</reference>
<organism evidence="6 7">
    <name type="scientific">Eiseniibacteriota bacterium</name>
    <dbReference type="NCBI Taxonomy" id="2212470"/>
    <lineage>
        <taxon>Bacteria</taxon>
        <taxon>Candidatus Eiseniibacteriota</taxon>
    </lineage>
</organism>
<evidence type="ECO:0000256" key="3">
    <source>
        <dbReference type="ARBA" id="ARBA00022806"/>
    </source>
</evidence>
<keyword evidence="2" id="KW-0378">Hydrolase</keyword>